<sequence>MTVRADHPLNTAHDIADPYEPAADEIIEACGGDAREAVKALLGANEYLEGRVRVLEASVSWGYVRASVQASQRKRQS</sequence>
<gene>
    <name evidence="1" type="ORF">NTH_03984</name>
</gene>
<dbReference type="Proteomes" id="UP001342418">
    <property type="component" value="Chromosome"/>
</dbReference>
<evidence type="ECO:0000313" key="1">
    <source>
        <dbReference type="EMBL" id="UUP19481.1"/>
    </source>
</evidence>
<reference evidence="1 2" key="1">
    <citation type="submission" date="2018-07" db="EMBL/GenBank/DDBJ databases">
        <title>Genome sequence of Nitratireductor thuwali#1536.</title>
        <authorList>
            <person name="Michoud G."/>
            <person name="Merlino G."/>
            <person name="Sefrji F.O."/>
            <person name="Daffonchio D."/>
        </authorList>
    </citation>
    <scope>NUCLEOTIDE SEQUENCE [LARGE SCALE GENOMIC DNA]</scope>
    <source>
        <strain evidence="2">Nit1536</strain>
    </source>
</reference>
<protein>
    <submittedName>
        <fullName evidence="1">Uncharacterized protein</fullName>
    </submittedName>
</protein>
<accession>A0ABY5MUH0</accession>
<organism evidence="1 2">
    <name type="scientific">Nitratireductor thuwali</name>
    <dbReference type="NCBI Taxonomy" id="2267699"/>
    <lineage>
        <taxon>Bacteria</taxon>
        <taxon>Pseudomonadati</taxon>
        <taxon>Pseudomonadota</taxon>
        <taxon>Alphaproteobacteria</taxon>
        <taxon>Hyphomicrobiales</taxon>
        <taxon>Phyllobacteriaceae</taxon>
        <taxon>Nitratireductor</taxon>
    </lineage>
</organism>
<dbReference type="EMBL" id="CP030941">
    <property type="protein sequence ID" value="UUP19481.1"/>
    <property type="molecule type" value="Genomic_DNA"/>
</dbReference>
<evidence type="ECO:0000313" key="2">
    <source>
        <dbReference type="Proteomes" id="UP001342418"/>
    </source>
</evidence>
<proteinExistence type="predicted"/>
<keyword evidence="2" id="KW-1185">Reference proteome</keyword>
<dbReference type="RefSeq" id="WP_338531627.1">
    <property type="nucleotide sequence ID" value="NZ_CP030941.1"/>
</dbReference>
<name>A0ABY5MUH0_9HYPH</name>